<evidence type="ECO:0000313" key="10">
    <source>
        <dbReference type="Proteomes" id="UP000277671"/>
    </source>
</evidence>
<evidence type="ECO:0000256" key="7">
    <source>
        <dbReference type="SAM" id="Phobius"/>
    </source>
</evidence>
<feature type="transmembrane region" description="Helical" evidence="7">
    <location>
        <begin position="150"/>
        <end position="171"/>
    </location>
</feature>
<keyword evidence="4 7" id="KW-0812">Transmembrane</keyword>
<proteinExistence type="predicted"/>
<dbReference type="InterPro" id="IPR011701">
    <property type="entry name" value="MFS"/>
</dbReference>
<feature type="transmembrane region" description="Helical" evidence="7">
    <location>
        <begin position="224"/>
        <end position="244"/>
    </location>
</feature>
<dbReference type="AlphaFoldDB" id="A0A495JJC5"/>
<dbReference type="PANTHER" id="PTHR23517">
    <property type="entry name" value="RESISTANCE PROTEIN MDTM, PUTATIVE-RELATED-RELATED"/>
    <property type="match status" value="1"/>
</dbReference>
<feature type="transmembrane region" description="Helical" evidence="7">
    <location>
        <begin position="286"/>
        <end position="307"/>
    </location>
</feature>
<gene>
    <name evidence="9" type="ORF">BDK92_3116</name>
</gene>
<feature type="transmembrane region" description="Helical" evidence="7">
    <location>
        <begin position="91"/>
        <end position="109"/>
    </location>
</feature>
<comment type="caution">
    <text evidence="9">The sequence shown here is derived from an EMBL/GenBank/DDBJ whole genome shotgun (WGS) entry which is preliminary data.</text>
</comment>
<accession>A0A495JJC5</accession>
<dbReference type="PROSITE" id="PS50850">
    <property type="entry name" value="MFS"/>
    <property type="match status" value="1"/>
</dbReference>
<evidence type="ECO:0000256" key="5">
    <source>
        <dbReference type="ARBA" id="ARBA00022989"/>
    </source>
</evidence>
<feature type="domain" description="Major facilitator superfamily (MFS) profile" evidence="8">
    <location>
        <begin position="23"/>
        <end position="410"/>
    </location>
</feature>
<keyword evidence="5 7" id="KW-1133">Transmembrane helix</keyword>
<evidence type="ECO:0000256" key="6">
    <source>
        <dbReference type="ARBA" id="ARBA00023136"/>
    </source>
</evidence>
<dbReference type="Gene3D" id="1.20.1250.20">
    <property type="entry name" value="MFS general substrate transporter like domains"/>
    <property type="match status" value="1"/>
</dbReference>
<evidence type="ECO:0000256" key="3">
    <source>
        <dbReference type="ARBA" id="ARBA00022475"/>
    </source>
</evidence>
<feature type="transmembrane region" description="Helical" evidence="7">
    <location>
        <begin position="349"/>
        <end position="372"/>
    </location>
</feature>
<keyword evidence="6 7" id="KW-0472">Membrane</keyword>
<sequence length="412" mass="41149">MSSPSVSPPDLQAPPRAGRLPNTVGFYLLASVVVAFLAGSSAPTPLYAIYQAEWGFSPITVTLVFGVYALAVLAALLTVGSLSDHVGRRPVLIAAIAVQAATMLAFAAADGVPALMAARVLQGLSTGAAAGAIGAGMLDLNQTKGAITNAVGPMLGTATGALGSGLLVQYLPAPAHLVYLVLFGIFVLQGVGVLLMSESSSPRPGALASLRLQFALPPVARRPLLLAAPALAAAWALAGFYGSLGPAVVRLVAGSNSFVLGGLALFTLAASGGAMVLLLRASAPRTLMFVGTAGLFVGVGVTLLAIANSSESLFFAGTVVAGAGFGGGFQGAIRTVVPLARPHERAGVLSVIYVVSYLAMGLPAVIAGFLVVHAGGVLTTAREYGIAVMALAAVALLGLLLTRPAANRPVPA</sequence>
<dbReference type="PANTHER" id="PTHR23517:SF13">
    <property type="entry name" value="MAJOR FACILITATOR SUPERFAMILY MFS_1"/>
    <property type="match status" value="1"/>
</dbReference>
<dbReference type="OrthoDB" id="3177957at2"/>
<protein>
    <submittedName>
        <fullName evidence="9">Putative MFS family arabinose efflux permease</fullName>
    </submittedName>
</protein>
<dbReference type="InterPro" id="IPR020846">
    <property type="entry name" value="MFS_dom"/>
</dbReference>
<feature type="transmembrane region" description="Helical" evidence="7">
    <location>
        <begin position="177"/>
        <end position="196"/>
    </location>
</feature>
<feature type="transmembrane region" description="Helical" evidence="7">
    <location>
        <begin position="256"/>
        <end position="279"/>
    </location>
</feature>
<dbReference type="InterPro" id="IPR036259">
    <property type="entry name" value="MFS_trans_sf"/>
</dbReference>
<feature type="transmembrane region" description="Helical" evidence="7">
    <location>
        <begin position="56"/>
        <end position="79"/>
    </location>
</feature>
<dbReference type="EMBL" id="RBKT01000001">
    <property type="protein sequence ID" value="RKR88785.1"/>
    <property type="molecule type" value="Genomic_DNA"/>
</dbReference>
<name>A0A495JJC5_9ACTN</name>
<evidence type="ECO:0000256" key="4">
    <source>
        <dbReference type="ARBA" id="ARBA00022692"/>
    </source>
</evidence>
<dbReference type="SUPFAM" id="SSF103473">
    <property type="entry name" value="MFS general substrate transporter"/>
    <property type="match status" value="1"/>
</dbReference>
<keyword evidence="10" id="KW-1185">Reference proteome</keyword>
<feature type="transmembrane region" description="Helical" evidence="7">
    <location>
        <begin position="26"/>
        <end position="50"/>
    </location>
</feature>
<evidence type="ECO:0000256" key="1">
    <source>
        <dbReference type="ARBA" id="ARBA00004651"/>
    </source>
</evidence>
<dbReference type="RefSeq" id="WP_121157355.1">
    <property type="nucleotide sequence ID" value="NZ_RBKT01000001.1"/>
</dbReference>
<comment type="subcellular location">
    <subcellularLocation>
        <location evidence="1">Cell membrane</location>
        <topology evidence="1">Multi-pass membrane protein</topology>
    </subcellularLocation>
</comment>
<dbReference type="Pfam" id="PF07690">
    <property type="entry name" value="MFS_1"/>
    <property type="match status" value="1"/>
</dbReference>
<reference evidence="9 10" key="1">
    <citation type="submission" date="2018-10" db="EMBL/GenBank/DDBJ databases">
        <title>Sequencing the genomes of 1000 actinobacteria strains.</title>
        <authorList>
            <person name="Klenk H.-P."/>
        </authorList>
    </citation>
    <scope>NUCLEOTIDE SEQUENCE [LARGE SCALE GENOMIC DNA]</scope>
    <source>
        <strain evidence="9 10">DSM 45175</strain>
    </source>
</reference>
<keyword evidence="3" id="KW-1003">Cell membrane</keyword>
<evidence type="ECO:0000259" key="8">
    <source>
        <dbReference type="PROSITE" id="PS50850"/>
    </source>
</evidence>
<organism evidence="9 10">
    <name type="scientific">Micromonospora pisi</name>
    <dbReference type="NCBI Taxonomy" id="589240"/>
    <lineage>
        <taxon>Bacteria</taxon>
        <taxon>Bacillati</taxon>
        <taxon>Actinomycetota</taxon>
        <taxon>Actinomycetes</taxon>
        <taxon>Micromonosporales</taxon>
        <taxon>Micromonosporaceae</taxon>
        <taxon>Micromonospora</taxon>
    </lineage>
</organism>
<feature type="transmembrane region" description="Helical" evidence="7">
    <location>
        <begin position="384"/>
        <end position="402"/>
    </location>
</feature>
<dbReference type="Proteomes" id="UP000277671">
    <property type="component" value="Unassembled WGS sequence"/>
</dbReference>
<evidence type="ECO:0000313" key="9">
    <source>
        <dbReference type="EMBL" id="RKR88785.1"/>
    </source>
</evidence>
<evidence type="ECO:0000256" key="2">
    <source>
        <dbReference type="ARBA" id="ARBA00022448"/>
    </source>
</evidence>
<dbReference type="GO" id="GO:0005886">
    <property type="term" value="C:plasma membrane"/>
    <property type="evidence" value="ECO:0007669"/>
    <property type="project" value="UniProtKB-SubCell"/>
</dbReference>
<keyword evidence="2" id="KW-0813">Transport</keyword>
<dbReference type="InterPro" id="IPR050171">
    <property type="entry name" value="MFS_Transporters"/>
</dbReference>
<feature type="transmembrane region" description="Helical" evidence="7">
    <location>
        <begin position="313"/>
        <end position="337"/>
    </location>
</feature>
<dbReference type="GO" id="GO:0022857">
    <property type="term" value="F:transmembrane transporter activity"/>
    <property type="evidence" value="ECO:0007669"/>
    <property type="project" value="InterPro"/>
</dbReference>